<comment type="caution">
    <text evidence="2">The sequence shown here is derived from an EMBL/GenBank/DDBJ whole genome shotgun (WGS) entry which is preliminary data.</text>
</comment>
<sequence length="222" mass="24251">MVTLTRDGDDLVITLSTSERVEAVGLNAEIHLSVATVRDVAVIENPIHEIHGLRPRHFKITGTHIPGRTAVGTFLDASLNTRLFAAVHSNQRGLRIHLDEGTRFNDVMLTLDDPEGVAVRVRLPARSEGEHCGGGCDRGGCDRGGGGLLGGVLPERPLPRRSGAMPAEVGGSRYPHDLARSPISYRDCRLRNPRSHPRIQIPRRKSCILSKLVGRCWNDTLT</sequence>
<evidence type="ECO:0000313" key="3">
    <source>
        <dbReference type="Proteomes" id="UP000032336"/>
    </source>
</evidence>
<dbReference type="Proteomes" id="UP000032336">
    <property type="component" value="Unassembled WGS sequence"/>
</dbReference>
<protein>
    <submittedName>
        <fullName evidence="2">Uncharacterized protein</fullName>
    </submittedName>
</protein>
<name>A0A0D8FSG7_9ACTN</name>
<gene>
    <name evidence="2" type="ORF">FEAC_20700</name>
</gene>
<organism evidence="2 3">
    <name type="scientific">Ferrimicrobium acidiphilum DSM 19497</name>
    <dbReference type="NCBI Taxonomy" id="1121877"/>
    <lineage>
        <taxon>Bacteria</taxon>
        <taxon>Bacillati</taxon>
        <taxon>Actinomycetota</taxon>
        <taxon>Acidimicrobiia</taxon>
        <taxon>Acidimicrobiales</taxon>
        <taxon>Acidimicrobiaceae</taxon>
        <taxon>Ferrimicrobium</taxon>
    </lineage>
</organism>
<keyword evidence="3" id="KW-1185">Reference proteome</keyword>
<reference evidence="2 3" key="1">
    <citation type="submission" date="2015-01" db="EMBL/GenBank/DDBJ databases">
        <title>Draft genome of the acidophilic iron oxidizer Ferrimicrobium acidiphilum strain T23.</title>
        <authorList>
            <person name="Poehlein A."/>
            <person name="Eisen S."/>
            <person name="Schloemann M."/>
            <person name="Johnson B.D."/>
            <person name="Daniel R."/>
            <person name="Muehling M."/>
        </authorList>
    </citation>
    <scope>NUCLEOTIDE SEQUENCE [LARGE SCALE GENOMIC DNA]</scope>
    <source>
        <strain evidence="2 3">T23</strain>
    </source>
</reference>
<dbReference type="EMBL" id="JXUW01000020">
    <property type="protein sequence ID" value="KJE76208.1"/>
    <property type="molecule type" value="Genomic_DNA"/>
</dbReference>
<evidence type="ECO:0000313" key="2">
    <source>
        <dbReference type="EMBL" id="KJE76208.1"/>
    </source>
</evidence>
<evidence type="ECO:0000256" key="1">
    <source>
        <dbReference type="SAM" id="MobiDB-lite"/>
    </source>
</evidence>
<feature type="region of interest" description="Disordered" evidence="1">
    <location>
        <begin position="152"/>
        <end position="176"/>
    </location>
</feature>
<dbReference type="STRING" id="1121877.FEAC_20700"/>
<dbReference type="GeneID" id="78373156"/>
<accession>A0A0D8FSG7</accession>
<dbReference type="AlphaFoldDB" id="A0A0D8FSG7"/>
<dbReference type="RefSeq" id="WP_035391736.1">
    <property type="nucleotide sequence ID" value="NZ_JQKF01000058.1"/>
</dbReference>
<proteinExistence type="predicted"/>